<proteinExistence type="predicted"/>
<protein>
    <recommendedName>
        <fullName evidence="4">RRM domain-containing protein</fullName>
    </recommendedName>
</protein>
<evidence type="ECO:0000259" key="4">
    <source>
        <dbReference type="PROSITE" id="PS50102"/>
    </source>
</evidence>
<dbReference type="Pfam" id="PF00076">
    <property type="entry name" value="RRM_1"/>
    <property type="match status" value="2"/>
</dbReference>
<dbReference type="InterPro" id="IPR000504">
    <property type="entry name" value="RRM_dom"/>
</dbReference>
<feature type="coiled-coil region" evidence="3">
    <location>
        <begin position="150"/>
        <end position="177"/>
    </location>
</feature>
<dbReference type="Proteomes" id="UP001648503">
    <property type="component" value="Unassembled WGS sequence"/>
</dbReference>
<accession>A0ABQ8FKC8</accession>
<sequence>MNGGIPGLSGGGGGMMPHHMAGGMRSMHPIHSMQPAGSMVPGVAQPGMGFKAQRMPKALPPALPQPTLYVRNLRETRNLTALRTALTTVFSKYGDIVEIKVKRNLAHRGQAFVSFKDVTSASKAKEEVHGFPLFNRPMDIQYAREQSFAVSALTGSVEEHKRKRKELIAEREAMEANDPSKKKRKTNTEDILPPNSILFIQSLPPDVSDEALSTLFKQFHGFKEVRLVPGRNDIAFVEYDNEMQSALAKQALHGHRMSPKDEEIKVTFAKK</sequence>
<dbReference type="CDD" id="cd12247">
    <property type="entry name" value="RRM2_U1A_like"/>
    <property type="match status" value="1"/>
</dbReference>
<keyword evidence="1 2" id="KW-0694">RNA-binding</keyword>
<dbReference type="InterPro" id="IPR035979">
    <property type="entry name" value="RBD_domain_sf"/>
</dbReference>
<dbReference type="SUPFAM" id="SSF54928">
    <property type="entry name" value="RNA-binding domain, RBD"/>
    <property type="match status" value="1"/>
</dbReference>
<comment type="caution">
    <text evidence="5">The sequence shown here is derived from an EMBL/GenBank/DDBJ whole genome shotgun (WGS) entry which is preliminary data.</text>
</comment>
<dbReference type="PANTHER" id="PTHR10501">
    <property type="entry name" value="U1 SMALL NUCLEAR RIBONUCLEOPROTEIN A/U2 SMALL NUCLEAR RIBONUCLEOPROTEIN B"/>
    <property type="match status" value="1"/>
</dbReference>
<dbReference type="PROSITE" id="PS50102">
    <property type="entry name" value="RRM"/>
    <property type="match status" value="2"/>
</dbReference>
<feature type="domain" description="RRM" evidence="4">
    <location>
        <begin position="196"/>
        <end position="271"/>
    </location>
</feature>
<keyword evidence="6" id="KW-1185">Reference proteome</keyword>
<dbReference type="SMART" id="SM00360">
    <property type="entry name" value="RRM"/>
    <property type="match status" value="2"/>
</dbReference>
<dbReference type="InterPro" id="IPR012677">
    <property type="entry name" value="Nucleotide-bd_a/b_plait_sf"/>
</dbReference>
<organism evidence="5 6">
    <name type="scientific">Batrachochytrium salamandrivorans</name>
    <dbReference type="NCBI Taxonomy" id="1357716"/>
    <lineage>
        <taxon>Eukaryota</taxon>
        <taxon>Fungi</taxon>
        <taxon>Fungi incertae sedis</taxon>
        <taxon>Chytridiomycota</taxon>
        <taxon>Chytridiomycota incertae sedis</taxon>
        <taxon>Chytridiomycetes</taxon>
        <taxon>Rhizophydiales</taxon>
        <taxon>Rhizophydiales incertae sedis</taxon>
        <taxon>Batrachochytrium</taxon>
    </lineage>
</organism>
<keyword evidence="3" id="KW-0175">Coiled coil</keyword>
<name>A0ABQ8FKC8_9FUNG</name>
<feature type="domain" description="RRM" evidence="4">
    <location>
        <begin position="66"/>
        <end position="145"/>
    </location>
</feature>
<dbReference type="Gene3D" id="3.30.70.330">
    <property type="match status" value="2"/>
</dbReference>
<evidence type="ECO:0000313" key="5">
    <source>
        <dbReference type="EMBL" id="KAH6599786.1"/>
    </source>
</evidence>
<evidence type="ECO:0000256" key="1">
    <source>
        <dbReference type="ARBA" id="ARBA00022884"/>
    </source>
</evidence>
<evidence type="ECO:0000256" key="2">
    <source>
        <dbReference type="PROSITE-ProRule" id="PRU00176"/>
    </source>
</evidence>
<gene>
    <name evidence="5" type="ORF">BASA50_002810</name>
</gene>
<evidence type="ECO:0000313" key="6">
    <source>
        <dbReference type="Proteomes" id="UP001648503"/>
    </source>
</evidence>
<evidence type="ECO:0000256" key="3">
    <source>
        <dbReference type="SAM" id="Coils"/>
    </source>
</evidence>
<reference evidence="5 6" key="1">
    <citation type="submission" date="2021-02" db="EMBL/GenBank/DDBJ databases">
        <title>Variation within the Batrachochytrium salamandrivorans European outbreak.</title>
        <authorList>
            <person name="Kelly M."/>
            <person name="Pasmans F."/>
            <person name="Shea T.P."/>
            <person name="Munoz J.F."/>
            <person name="Carranza S."/>
            <person name="Cuomo C.A."/>
            <person name="Martel A."/>
        </authorList>
    </citation>
    <scope>NUCLEOTIDE SEQUENCE [LARGE SCALE GENOMIC DNA]</scope>
    <source>
        <strain evidence="5 6">AMFP18/2</strain>
    </source>
</reference>
<dbReference type="EMBL" id="JAFCIX010000060">
    <property type="protein sequence ID" value="KAH6599786.1"/>
    <property type="molecule type" value="Genomic_DNA"/>
</dbReference>